<evidence type="ECO:0000256" key="4">
    <source>
        <dbReference type="SAM" id="SignalP"/>
    </source>
</evidence>
<dbReference type="PANTHER" id="PTHR45586">
    <property type="entry name" value="TPR REPEAT-CONTAINING PROTEIN PA4667"/>
    <property type="match status" value="1"/>
</dbReference>
<dbReference type="InterPro" id="IPR051012">
    <property type="entry name" value="CellSynth/LPSAsmb/PSIAsmb"/>
</dbReference>
<dbReference type="NCBIfam" id="TIGR02521">
    <property type="entry name" value="type_IV_pilW"/>
    <property type="match status" value="1"/>
</dbReference>
<evidence type="ECO:0000256" key="1">
    <source>
        <dbReference type="ARBA" id="ARBA00022737"/>
    </source>
</evidence>
<dbReference type="PROSITE" id="PS51257">
    <property type="entry name" value="PROKAR_LIPOPROTEIN"/>
    <property type="match status" value="1"/>
</dbReference>
<dbReference type="InterPro" id="IPR011990">
    <property type="entry name" value="TPR-like_helical_dom_sf"/>
</dbReference>
<keyword evidence="6" id="KW-1185">Reference proteome</keyword>
<dbReference type="Pfam" id="PF14559">
    <property type="entry name" value="TPR_19"/>
    <property type="match status" value="1"/>
</dbReference>
<protein>
    <submittedName>
        <fullName evidence="5">Type IV pilus biogenesis/stability protein PilW</fullName>
    </submittedName>
</protein>
<name>A0ABS8DSD7_9GAMM</name>
<feature type="repeat" description="TPR" evidence="3">
    <location>
        <begin position="43"/>
        <end position="76"/>
    </location>
</feature>
<feature type="signal peptide" evidence="4">
    <location>
        <begin position="1"/>
        <end position="31"/>
    </location>
</feature>
<feature type="repeat" description="TPR" evidence="3">
    <location>
        <begin position="77"/>
        <end position="110"/>
    </location>
</feature>
<evidence type="ECO:0000313" key="5">
    <source>
        <dbReference type="EMBL" id="MCB8889005.1"/>
    </source>
</evidence>
<organism evidence="5 6">
    <name type="scientific">Vreelandella malpeensis</name>
    <dbReference type="NCBI Taxonomy" id="1172368"/>
    <lineage>
        <taxon>Bacteria</taxon>
        <taxon>Pseudomonadati</taxon>
        <taxon>Pseudomonadota</taxon>
        <taxon>Gammaproteobacteria</taxon>
        <taxon>Oceanospirillales</taxon>
        <taxon>Halomonadaceae</taxon>
        <taxon>Vreelandella</taxon>
    </lineage>
</organism>
<feature type="chain" id="PRO_5047054929" evidence="4">
    <location>
        <begin position="32"/>
        <end position="247"/>
    </location>
</feature>
<dbReference type="Gene3D" id="1.25.40.10">
    <property type="entry name" value="Tetratricopeptide repeat domain"/>
    <property type="match status" value="1"/>
</dbReference>
<dbReference type="InterPro" id="IPR019734">
    <property type="entry name" value="TPR_rpt"/>
</dbReference>
<evidence type="ECO:0000313" key="6">
    <source>
        <dbReference type="Proteomes" id="UP001319882"/>
    </source>
</evidence>
<dbReference type="SMART" id="SM00028">
    <property type="entry name" value="TPR"/>
    <property type="match status" value="3"/>
</dbReference>
<dbReference type="PROSITE" id="PS50293">
    <property type="entry name" value="TPR_REGION"/>
    <property type="match status" value="1"/>
</dbReference>
<dbReference type="PROSITE" id="PS50005">
    <property type="entry name" value="TPR"/>
    <property type="match status" value="3"/>
</dbReference>
<dbReference type="PANTHER" id="PTHR45586:SF1">
    <property type="entry name" value="LIPOPOLYSACCHARIDE ASSEMBLY PROTEIN B"/>
    <property type="match status" value="1"/>
</dbReference>
<keyword evidence="1" id="KW-0677">Repeat</keyword>
<dbReference type="Proteomes" id="UP001319882">
    <property type="component" value="Unassembled WGS sequence"/>
</dbReference>
<dbReference type="Pfam" id="PF13424">
    <property type="entry name" value="TPR_12"/>
    <property type="match status" value="1"/>
</dbReference>
<sequence length="247" mass="27239">MIGYGRRTTPFRVPVLTVLLGSLMLAGCATSAPTSRETGQDAADAYSQLGVAYLERGNLPRALNALDRALEIDPRHAEALQGLALVYQQQGENQLAARYFQQAVNSAPSFTRARNNYAAFLYDQARYREACEQLEVASQDAQYANRAQLFTNLGQCYLALNDVERARERFARAQSIDPRSPRGYLMLAELEVSQGNFERAWAPLQSYLELAGPDPQALALAATVASARGDERAAAEYRRETLDTQAP</sequence>
<dbReference type="EMBL" id="WHVL01000002">
    <property type="protein sequence ID" value="MCB8889005.1"/>
    <property type="molecule type" value="Genomic_DNA"/>
</dbReference>
<dbReference type="RefSeq" id="WP_227389660.1">
    <property type="nucleotide sequence ID" value="NZ_JBHSCJ010000010.1"/>
</dbReference>
<gene>
    <name evidence="5" type="primary">pilW</name>
    <name evidence="5" type="ORF">GEV37_07750</name>
</gene>
<evidence type="ECO:0000256" key="3">
    <source>
        <dbReference type="PROSITE-ProRule" id="PRU00339"/>
    </source>
</evidence>
<dbReference type="InterPro" id="IPR013360">
    <property type="entry name" value="Pilus_4_PilW"/>
</dbReference>
<dbReference type="SUPFAM" id="SSF48452">
    <property type="entry name" value="TPR-like"/>
    <property type="match status" value="1"/>
</dbReference>
<accession>A0ABS8DSD7</accession>
<reference evidence="5 6" key="1">
    <citation type="journal article" date="2021" name="Sci. Rep.">
        <title>Genome analysis of a halophilic bacterium Halomonas malpeensis YU-PRIM-29(T) reveals its exopolysaccharide and pigment producing capabilities.</title>
        <authorList>
            <person name="Athmika"/>
            <person name="Ghate S.D."/>
            <person name="Arun A.B."/>
            <person name="Rao S.S."/>
            <person name="Kumar S.T.A."/>
            <person name="Kandiyil M.K."/>
            <person name="Saptami K."/>
            <person name="Rekha P.D."/>
        </authorList>
    </citation>
    <scope>NUCLEOTIDE SEQUENCE [LARGE SCALE GENOMIC DNA]</scope>
    <source>
        <strain evidence="6">prim 29</strain>
    </source>
</reference>
<keyword evidence="2 3" id="KW-0802">TPR repeat</keyword>
<proteinExistence type="predicted"/>
<comment type="caution">
    <text evidence="5">The sequence shown here is derived from an EMBL/GenBank/DDBJ whole genome shotgun (WGS) entry which is preliminary data.</text>
</comment>
<keyword evidence="4" id="KW-0732">Signal</keyword>
<feature type="repeat" description="TPR" evidence="3">
    <location>
        <begin position="147"/>
        <end position="180"/>
    </location>
</feature>
<evidence type="ECO:0000256" key="2">
    <source>
        <dbReference type="ARBA" id="ARBA00022803"/>
    </source>
</evidence>